<protein>
    <submittedName>
        <fullName evidence="1">Uncharacterized protein</fullName>
    </submittedName>
</protein>
<reference evidence="1 2" key="1">
    <citation type="submission" date="2019-05" db="EMBL/GenBank/DDBJ databases">
        <title>Another draft genome of Portunus trituberculatus and its Hox gene families provides insights of decapod evolution.</title>
        <authorList>
            <person name="Jeong J.-H."/>
            <person name="Song I."/>
            <person name="Kim S."/>
            <person name="Choi T."/>
            <person name="Kim D."/>
            <person name="Ryu S."/>
            <person name="Kim W."/>
        </authorList>
    </citation>
    <scope>NUCLEOTIDE SEQUENCE [LARGE SCALE GENOMIC DNA]</scope>
    <source>
        <tissue evidence="1">Muscle</tissue>
    </source>
</reference>
<dbReference type="Proteomes" id="UP000324222">
    <property type="component" value="Unassembled WGS sequence"/>
</dbReference>
<dbReference type="EMBL" id="VSRR010001243">
    <property type="protein sequence ID" value="MPC23711.1"/>
    <property type="molecule type" value="Genomic_DNA"/>
</dbReference>
<sequence length="152" mass="16640">MTTTIISHQHQRRHRPHYTTMARTQPHPYLVLVYGGSSVTGEQVVGFSVDSQKAEVIVFKPGDGALPRPPLLDPRHDPHRAENHPKVAINSVFNLMQKGIDTSKTLSPVLCSRQVGWCALARHLTRPDSPICVIPASATHSSTSPLTPSQVS</sequence>
<keyword evidence="2" id="KW-1185">Reference proteome</keyword>
<name>A0A5B7DPY8_PORTR</name>
<organism evidence="1 2">
    <name type="scientific">Portunus trituberculatus</name>
    <name type="common">Swimming crab</name>
    <name type="synonym">Neptunus trituberculatus</name>
    <dbReference type="NCBI Taxonomy" id="210409"/>
    <lineage>
        <taxon>Eukaryota</taxon>
        <taxon>Metazoa</taxon>
        <taxon>Ecdysozoa</taxon>
        <taxon>Arthropoda</taxon>
        <taxon>Crustacea</taxon>
        <taxon>Multicrustacea</taxon>
        <taxon>Malacostraca</taxon>
        <taxon>Eumalacostraca</taxon>
        <taxon>Eucarida</taxon>
        <taxon>Decapoda</taxon>
        <taxon>Pleocyemata</taxon>
        <taxon>Brachyura</taxon>
        <taxon>Eubrachyura</taxon>
        <taxon>Portunoidea</taxon>
        <taxon>Portunidae</taxon>
        <taxon>Portuninae</taxon>
        <taxon>Portunus</taxon>
    </lineage>
</organism>
<accession>A0A5B7DPY8</accession>
<evidence type="ECO:0000313" key="1">
    <source>
        <dbReference type="EMBL" id="MPC23711.1"/>
    </source>
</evidence>
<dbReference type="AlphaFoldDB" id="A0A5B7DPY8"/>
<evidence type="ECO:0000313" key="2">
    <source>
        <dbReference type="Proteomes" id="UP000324222"/>
    </source>
</evidence>
<proteinExistence type="predicted"/>
<gene>
    <name evidence="1" type="ORF">E2C01_016771</name>
</gene>
<comment type="caution">
    <text evidence="1">The sequence shown here is derived from an EMBL/GenBank/DDBJ whole genome shotgun (WGS) entry which is preliminary data.</text>
</comment>